<gene>
    <name evidence="1" type="ORF">HNQ07_000632</name>
</gene>
<evidence type="ECO:0000313" key="2">
    <source>
        <dbReference type="Proteomes" id="UP000539473"/>
    </source>
</evidence>
<name>A0A7W8KDS1_9DEIO</name>
<reference evidence="1 2" key="1">
    <citation type="submission" date="2020-08" db="EMBL/GenBank/DDBJ databases">
        <title>Genomic Encyclopedia of Type Strains, Phase IV (KMG-IV): sequencing the most valuable type-strain genomes for metagenomic binning, comparative biology and taxonomic classification.</title>
        <authorList>
            <person name="Goeker M."/>
        </authorList>
    </citation>
    <scope>NUCLEOTIDE SEQUENCE [LARGE SCALE GENOMIC DNA]</scope>
    <source>
        <strain evidence="1 2">DSM 27521</strain>
    </source>
</reference>
<organism evidence="1 2">
    <name type="scientific">Deinococcus metalli</name>
    <dbReference type="NCBI Taxonomy" id="1141878"/>
    <lineage>
        <taxon>Bacteria</taxon>
        <taxon>Thermotogati</taxon>
        <taxon>Deinococcota</taxon>
        <taxon>Deinococci</taxon>
        <taxon>Deinococcales</taxon>
        <taxon>Deinococcaceae</taxon>
        <taxon>Deinococcus</taxon>
    </lineage>
</organism>
<protein>
    <submittedName>
        <fullName evidence="1">Uncharacterized protein</fullName>
    </submittedName>
</protein>
<accession>A0A7W8KDS1</accession>
<evidence type="ECO:0000313" key="1">
    <source>
        <dbReference type="EMBL" id="MBB5375188.1"/>
    </source>
</evidence>
<sequence>MPGGRSFVPCVGVQVVDAHYLRDGKSYSLSTD</sequence>
<comment type="caution">
    <text evidence="1">The sequence shown here is derived from an EMBL/GenBank/DDBJ whole genome shotgun (WGS) entry which is preliminary data.</text>
</comment>
<dbReference type="Proteomes" id="UP000539473">
    <property type="component" value="Unassembled WGS sequence"/>
</dbReference>
<proteinExistence type="predicted"/>
<dbReference type="AlphaFoldDB" id="A0A7W8KDS1"/>
<dbReference type="EMBL" id="JACHFK010000001">
    <property type="protein sequence ID" value="MBB5375188.1"/>
    <property type="molecule type" value="Genomic_DNA"/>
</dbReference>